<dbReference type="EC" id="2.7.6.3" evidence="3"/>
<dbReference type="PANTHER" id="PTHR43071:SF1">
    <property type="entry name" value="2-AMINO-4-HYDROXY-6-HYDROXYMETHYLDIHYDROPTERIDINE PYROPHOSPHOKINASE"/>
    <property type="match status" value="1"/>
</dbReference>
<evidence type="ECO:0000256" key="6">
    <source>
        <dbReference type="ARBA" id="ARBA00022741"/>
    </source>
</evidence>
<evidence type="ECO:0000256" key="7">
    <source>
        <dbReference type="ARBA" id="ARBA00022777"/>
    </source>
</evidence>
<name>F8KYR6_PARAV</name>
<gene>
    <name evidence="14" type="primary">folK</name>
    <name evidence="14" type="ordered locus">PUV_10710</name>
</gene>
<comment type="similarity">
    <text evidence="2">Belongs to the HPPK family.</text>
</comment>
<evidence type="ECO:0000256" key="9">
    <source>
        <dbReference type="ARBA" id="ARBA00022909"/>
    </source>
</evidence>
<comment type="pathway">
    <text evidence="1">Cofactor biosynthesis; tetrahydrofolate biosynthesis; 2-amino-4-hydroxy-6-hydroxymethyl-7,8-dihydropteridine diphosphate from 7,8-dihydroneopterin triphosphate: step 4/4.</text>
</comment>
<keyword evidence="9" id="KW-0289">Folate biosynthesis</keyword>
<dbReference type="AlphaFoldDB" id="F8KYR6"/>
<keyword evidence="8" id="KW-0067">ATP-binding</keyword>
<dbReference type="OrthoDB" id="9808041at2"/>
<evidence type="ECO:0000259" key="13">
    <source>
        <dbReference type="PROSITE" id="PS00794"/>
    </source>
</evidence>
<keyword evidence="6" id="KW-0547">Nucleotide-binding</keyword>
<dbReference type="STRING" id="765952.PUV_10710"/>
<dbReference type="PANTHER" id="PTHR43071">
    <property type="entry name" value="2-AMINO-4-HYDROXY-6-HYDROXYMETHYLDIHYDROPTERIDINE PYROPHOSPHOKINASE"/>
    <property type="match status" value="1"/>
</dbReference>
<dbReference type="UniPathway" id="UPA00077">
    <property type="reaction ID" value="UER00155"/>
</dbReference>
<feature type="domain" description="7,8-dihydro-6-hydroxymethylpterin-pyrophosphokinase" evidence="13">
    <location>
        <begin position="88"/>
        <end position="99"/>
    </location>
</feature>
<protein>
    <recommendedName>
        <fullName evidence="4">2-amino-4-hydroxy-6-hydroxymethyldihydropteridine pyrophosphokinase</fullName>
        <ecNumber evidence="3">2.7.6.3</ecNumber>
    </recommendedName>
    <alternativeName>
        <fullName evidence="11">6-hydroxymethyl-7,8-dihydropterin pyrophosphokinase</fullName>
    </alternativeName>
    <alternativeName>
        <fullName evidence="12">7,8-dihydro-6-hydroxymethylpterin-pyrophosphokinase</fullName>
    </alternativeName>
</protein>
<keyword evidence="15" id="KW-1185">Reference proteome</keyword>
<dbReference type="Gene3D" id="3.30.70.560">
    <property type="entry name" value="7,8-Dihydro-6-hydroxymethylpterin-pyrophosphokinase HPPK"/>
    <property type="match status" value="1"/>
</dbReference>
<organism evidence="14 15">
    <name type="scientific">Parachlamydia acanthamoebae (strain UV7)</name>
    <dbReference type="NCBI Taxonomy" id="765952"/>
    <lineage>
        <taxon>Bacteria</taxon>
        <taxon>Pseudomonadati</taxon>
        <taxon>Chlamydiota</taxon>
        <taxon>Chlamydiia</taxon>
        <taxon>Parachlamydiales</taxon>
        <taxon>Parachlamydiaceae</taxon>
        <taxon>Parachlamydia</taxon>
    </lineage>
</organism>
<dbReference type="GO" id="GO:0003848">
    <property type="term" value="F:2-amino-4-hydroxy-6-hydroxymethyldihydropteridine diphosphokinase activity"/>
    <property type="evidence" value="ECO:0007669"/>
    <property type="project" value="UniProtKB-EC"/>
</dbReference>
<dbReference type="KEGG" id="puv:PUV_10710"/>
<dbReference type="Pfam" id="PF01288">
    <property type="entry name" value="HPPK"/>
    <property type="match status" value="1"/>
</dbReference>
<dbReference type="CDD" id="cd00483">
    <property type="entry name" value="HPPK"/>
    <property type="match status" value="1"/>
</dbReference>
<reference evidence="14 15" key="2">
    <citation type="journal article" date="2011" name="Mol. Biol. Evol.">
        <title>Unity in variety--the pan-genome of the Chlamydiae.</title>
        <authorList>
            <person name="Collingro A."/>
            <person name="Tischler P."/>
            <person name="Weinmaier T."/>
            <person name="Penz T."/>
            <person name="Heinz E."/>
            <person name="Brunham R.C."/>
            <person name="Read T.D."/>
            <person name="Bavoil P.M."/>
            <person name="Sachse K."/>
            <person name="Kahane S."/>
            <person name="Friedman M.G."/>
            <person name="Rattei T."/>
            <person name="Myers G.S."/>
            <person name="Horn M."/>
        </authorList>
    </citation>
    <scope>NUCLEOTIDE SEQUENCE [LARGE SCALE GENOMIC DNA]</scope>
    <source>
        <strain evidence="15">UV7</strain>
    </source>
</reference>
<dbReference type="NCBIfam" id="TIGR01498">
    <property type="entry name" value="folK"/>
    <property type="match status" value="1"/>
</dbReference>
<evidence type="ECO:0000256" key="1">
    <source>
        <dbReference type="ARBA" id="ARBA00005051"/>
    </source>
</evidence>
<evidence type="ECO:0000256" key="2">
    <source>
        <dbReference type="ARBA" id="ARBA00005810"/>
    </source>
</evidence>
<dbReference type="RefSeq" id="WP_006341594.1">
    <property type="nucleotide sequence ID" value="NC_015702.1"/>
</dbReference>
<reference key="1">
    <citation type="journal article" date="2011" name="Mol. Biol. Evol.">
        <title>Unity in variety -- the pan-genome of the Chlamydiae.</title>
        <authorList>
            <person name="Collingro A."/>
            <person name="Tischler P."/>
            <person name="Weinmaier T."/>
            <person name="Penz T."/>
            <person name="Heinz E."/>
            <person name="Brunham R.C."/>
            <person name="Read T.D."/>
            <person name="Bavoil P.M."/>
            <person name="Sachse K."/>
            <person name="Kahane S."/>
            <person name="Friedman M.G."/>
            <person name="Rattei T."/>
            <person name="Myers G.S.A."/>
            <person name="Horn M."/>
        </authorList>
    </citation>
    <scope>NUCLEOTIDE SEQUENCE</scope>
    <source>
        <strain>UV7</strain>
    </source>
</reference>
<dbReference type="HOGENOM" id="CLU_097916_2_3_0"/>
<dbReference type="GO" id="GO:0005524">
    <property type="term" value="F:ATP binding"/>
    <property type="evidence" value="ECO:0007669"/>
    <property type="project" value="UniProtKB-KW"/>
</dbReference>
<sequence length="174" mass="19640">MKKAFVGLGGNIGDSCSILGQALKHIEQLSGVFELKVSSFYLTTPVGPILQDHFVNAVCCFDTAYSATDLLTYLQNIEKLLGKVDKPKNAPRIIDLDLLFFDTEVHVTPRLQVPHPRWKERLFVLTPLADLVDELDVPSLDKKELVRVNLPQLLREFPNMHQETVSFLQEKIAI</sequence>
<keyword evidence="7 14" id="KW-0418">Kinase</keyword>
<comment type="function">
    <text evidence="10">Catalyzes the transfer of pyrophosphate from adenosine triphosphate (ATP) to 6-hydroxymethyl-7,8-dihydropterin, an enzymatic step in folate biosynthesis pathway.</text>
</comment>
<evidence type="ECO:0000313" key="14">
    <source>
        <dbReference type="EMBL" id="CCB86021.1"/>
    </source>
</evidence>
<dbReference type="SUPFAM" id="SSF55083">
    <property type="entry name" value="6-hydroxymethyl-7,8-dihydropterin pyrophosphokinase, HPPK"/>
    <property type="match status" value="1"/>
</dbReference>
<evidence type="ECO:0000256" key="8">
    <source>
        <dbReference type="ARBA" id="ARBA00022840"/>
    </source>
</evidence>
<dbReference type="PROSITE" id="PS00794">
    <property type="entry name" value="HPPK"/>
    <property type="match status" value="1"/>
</dbReference>
<evidence type="ECO:0000256" key="10">
    <source>
        <dbReference type="ARBA" id="ARBA00029409"/>
    </source>
</evidence>
<dbReference type="EMBL" id="FR872580">
    <property type="protein sequence ID" value="CCB86021.1"/>
    <property type="molecule type" value="Genomic_DNA"/>
</dbReference>
<evidence type="ECO:0000256" key="11">
    <source>
        <dbReference type="ARBA" id="ARBA00029766"/>
    </source>
</evidence>
<dbReference type="eggNOG" id="COG0801">
    <property type="taxonomic scope" value="Bacteria"/>
</dbReference>
<evidence type="ECO:0000256" key="3">
    <source>
        <dbReference type="ARBA" id="ARBA00013253"/>
    </source>
</evidence>
<evidence type="ECO:0000256" key="4">
    <source>
        <dbReference type="ARBA" id="ARBA00016218"/>
    </source>
</evidence>
<dbReference type="GO" id="GO:0046654">
    <property type="term" value="P:tetrahydrofolate biosynthetic process"/>
    <property type="evidence" value="ECO:0007669"/>
    <property type="project" value="UniProtKB-UniPathway"/>
</dbReference>
<dbReference type="GO" id="GO:0046656">
    <property type="term" value="P:folic acid biosynthetic process"/>
    <property type="evidence" value="ECO:0007669"/>
    <property type="project" value="UniProtKB-KW"/>
</dbReference>
<evidence type="ECO:0000313" key="15">
    <source>
        <dbReference type="Proteomes" id="UP000000495"/>
    </source>
</evidence>
<evidence type="ECO:0000256" key="5">
    <source>
        <dbReference type="ARBA" id="ARBA00022679"/>
    </source>
</evidence>
<dbReference type="InterPro" id="IPR035907">
    <property type="entry name" value="Hppk_sf"/>
</dbReference>
<proteinExistence type="inferred from homology"/>
<evidence type="ECO:0000256" key="12">
    <source>
        <dbReference type="ARBA" id="ARBA00033413"/>
    </source>
</evidence>
<dbReference type="GO" id="GO:0016301">
    <property type="term" value="F:kinase activity"/>
    <property type="evidence" value="ECO:0007669"/>
    <property type="project" value="UniProtKB-KW"/>
</dbReference>
<accession>F8KYR6</accession>
<dbReference type="Proteomes" id="UP000000495">
    <property type="component" value="Chromosome"/>
</dbReference>
<dbReference type="InterPro" id="IPR000550">
    <property type="entry name" value="Hppk"/>
</dbReference>
<keyword evidence="5 14" id="KW-0808">Transferase</keyword>